<dbReference type="SMART" id="SM00507">
    <property type="entry name" value="HNHc"/>
    <property type="match status" value="1"/>
</dbReference>
<organism evidence="2 3">
    <name type="scientific">Congregibacter litoralis KT71</name>
    <dbReference type="NCBI Taxonomy" id="314285"/>
    <lineage>
        <taxon>Bacteria</taxon>
        <taxon>Pseudomonadati</taxon>
        <taxon>Pseudomonadota</taxon>
        <taxon>Gammaproteobacteria</taxon>
        <taxon>Cellvibrionales</taxon>
        <taxon>Halieaceae</taxon>
        <taxon>Congregibacter</taxon>
    </lineage>
</organism>
<gene>
    <name evidence="2" type="ORF">KT71_001953</name>
</gene>
<dbReference type="Pfam" id="PF01844">
    <property type="entry name" value="HNH"/>
    <property type="match status" value="1"/>
</dbReference>
<dbReference type="CDD" id="cd00085">
    <property type="entry name" value="HNHc"/>
    <property type="match status" value="1"/>
</dbReference>
<dbReference type="OrthoDB" id="9802901at2"/>
<dbReference type="InterPro" id="IPR002711">
    <property type="entry name" value="HNH"/>
</dbReference>
<keyword evidence="2" id="KW-0540">Nuclease</keyword>
<reference evidence="2 3" key="1">
    <citation type="journal article" date="2007" name="Proc. Natl. Acad. Sci. U.S.A.">
        <title>Characterization of a marine gammaproteobacterium capable of aerobic anoxygenic photosynthesis.</title>
        <authorList>
            <person name="Fuchs B.M."/>
            <person name="Spring S."/>
            <person name="Teeling H."/>
            <person name="Quast C."/>
            <person name="Wulf J."/>
            <person name="Schattenhofer M."/>
            <person name="Yan S."/>
            <person name="Ferriera S."/>
            <person name="Johnson J."/>
            <person name="Glockner F.O."/>
            <person name="Amann R."/>
        </authorList>
    </citation>
    <scope>NUCLEOTIDE SEQUENCE [LARGE SCALE GENOMIC DNA]</scope>
    <source>
        <strain evidence="2">KT71</strain>
    </source>
</reference>
<reference evidence="2 3" key="2">
    <citation type="journal article" date="2009" name="PLoS ONE">
        <title>The photosynthetic apparatus and its regulation in the aerobic gammaproteobacterium Congregibacter litoralis gen. nov., sp. nov.</title>
        <authorList>
            <person name="Spring S."/>
            <person name="Lunsdorf H."/>
            <person name="Fuchs B.M."/>
            <person name="Tindall B.J."/>
        </authorList>
    </citation>
    <scope>NUCLEOTIDE SEQUENCE [LARGE SCALE GENOMIC DNA]</scope>
    <source>
        <strain evidence="2">KT71</strain>
    </source>
</reference>
<dbReference type="Gene3D" id="1.10.30.50">
    <property type="match status" value="1"/>
</dbReference>
<accession>V7HS76</accession>
<sequence length="177" mass="20654">MCSDAERWEMYTKCARKGDRYRHGYDELEHDRRKAELCVGCEEPQGLRTKVTPIFRTIQVPSCFLDLVKVKNERKIQGIQEAWDKRALFLKIKDRVYASRNAPPRLRSLTFERDDYTCQICLRPRVEVERAGSWLEADHKIAWEAGGQTCLENLQTTCRECNVGKHHASTTIKLLSH</sequence>
<dbReference type="GO" id="GO:0008270">
    <property type="term" value="F:zinc ion binding"/>
    <property type="evidence" value="ECO:0007669"/>
    <property type="project" value="InterPro"/>
</dbReference>
<feature type="domain" description="HNH nuclease" evidence="1">
    <location>
        <begin position="105"/>
        <end position="163"/>
    </location>
</feature>
<evidence type="ECO:0000313" key="2">
    <source>
        <dbReference type="EMBL" id="ESZ89413.1"/>
    </source>
</evidence>
<evidence type="ECO:0000313" key="3">
    <source>
        <dbReference type="Proteomes" id="UP000019205"/>
    </source>
</evidence>
<keyword evidence="2" id="KW-0378">Hydrolase</keyword>
<keyword evidence="3" id="KW-1185">Reference proteome</keyword>
<dbReference type="STRING" id="314285.KT71_001953"/>
<proteinExistence type="predicted"/>
<protein>
    <submittedName>
        <fullName evidence="2">Restriction endonuclease</fullName>
    </submittedName>
</protein>
<dbReference type="Proteomes" id="UP000019205">
    <property type="component" value="Chromosome"/>
</dbReference>
<evidence type="ECO:0000259" key="1">
    <source>
        <dbReference type="SMART" id="SM00507"/>
    </source>
</evidence>
<dbReference type="HOGENOM" id="CLU_1515390_0_0_6"/>
<name>V7HS76_9GAMM</name>
<dbReference type="AlphaFoldDB" id="V7HS76"/>
<dbReference type="InterPro" id="IPR003615">
    <property type="entry name" value="HNH_nuc"/>
</dbReference>
<dbReference type="GO" id="GO:0004519">
    <property type="term" value="F:endonuclease activity"/>
    <property type="evidence" value="ECO:0007669"/>
    <property type="project" value="UniProtKB-KW"/>
</dbReference>
<comment type="caution">
    <text evidence="2">The sequence shown here is derived from an EMBL/GenBank/DDBJ whole genome shotgun (WGS) entry which is preliminary data.</text>
</comment>
<dbReference type="EMBL" id="AAOA02000001">
    <property type="protein sequence ID" value="ESZ89413.1"/>
    <property type="molecule type" value="Genomic_DNA"/>
</dbReference>
<dbReference type="eggNOG" id="COG1403">
    <property type="taxonomic scope" value="Bacteria"/>
</dbReference>
<keyword evidence="2" id="KW-0255">Endonuclease</keyword>
<dbReference type="GO" id="GO:0003676">
    <property type="term" value="F:nucleic acid binding"/>
    <property type="evidence" value="ECO:0007669"/>
    <property type="project" value="InterPro"/>
</dbReference>